<evidence type="ECO:0000256" key="3">
    <source>
        <dbReference type="ARBA" id="ARBA00022827"/>
    </source>
</evidence>
<dbReference type="SUPFAM" id="SSF54373">
    <property type="entry name" value="FAD-linked reductases, C-terminal domain"/>
    <property type="match status" value="1"/>
</dbReference>
<dbReference type="EMBL" id="BDMD01000056">
    <property type="protein sequence ID" value="GBF09361.1"/>
    <property type="molecule type" value="Genomic_DNA"/>
</dbReference>
<evidence type="ECO:0000313" key="6">
    <source>
        <dbReference type="EMBL" id="GBF09361.1"/>
    </source>
</evidence>
<evidence type="ECO:0000256" key="2">
    <source>
        <dbReference type="ARBA" id="ARBA00022630"/>
    </source>
</evidence>
<name>A0A401HA83_AERPX</name>
<dbReference type="PRINTS" id="PR00420">
    <property type="entry name" value="RNGMNOXGNASE"/>
</dbReference>
<gene>
    <name evidence="6" type="ORF">apy_10860</name>
</gene>
<evidence type="ECO:0000313" key="7">
    <source>
        <dbReference type="Proteomes" id="UP000291213"/>
    </source>
</evidence>
<reference evidence="6 7" key="1">
    <citation type="submission" date="2017-02" db="EMBL/GenBank/DDBJ databases">
        <title>isolation and characterization of a novel temperate virus Aeropyrum globular virus 1 infecting hyperthermophilic archaeon Aeropyrum.</title>
        <authorList>
            <person name="Yumiya M."/>
            <person name="Yoshida T."/>
            <person name="Sako Y."/>
        </authorList>
    </citation>
    <scope>NUCLEOTIDE SEQUENCE [LARGE SCALE GENOMIC DNA]</scope>
    <source>
        <strain evidence="6 7">YK1-12-2013</strain>
    </source>
</reference>
<dbReference type="InterPro" id="IPR039651">
    <property type="entry name" value="FixC-like"/>
</dbReference>
<dbReference type="PANTHER" id="PTHR43624:SF2">
    <property type="entry name" value="ELECTRON TRANSFER FLAVOPROTEIN-QUINONE OXIDOREDUCTASE YDIS-RELATED"/>
    <property type="match status" value="1"/>
</dbReference>
<keyword evidence="2" id="KW-0285">Flavoprotein</keyword>
<dbReference type="InterPro" id="IPR036188">
    <property type="entry name" value="FAD/NAD-bd_sf"/>
</dbReference>
<dbReference type="Pfam" id="PF01946">
    <property type="entry name" value="Thi4"/>
    <property type="match status" value="1"/>
</dbReference>
<proteinExistence type="predicted"/>
<organism evidence="6 7">
    <name type="scientific">Aeropyrum pernix</name>
    <dbReference type="NCBI Taxonomy" id="56636"/>
    <lineage>
        <taxon>Archaea</taxon>
        <taxon>Thermoproteota</taxon>
        <taxon>Thermoprotei</taxon>
        <taxon>Desulfurococcales</taxon>
        <taxon>Desulfurococcaceae</taxon>
        <taxon>Aeropyrum</taxon>
    </lineage>
</organism>
<comment type="cofactor">
    <cofactor evidence="1">
        <name>FAD</name>
        <dbReference type="ChEBI" id="CHEBI:57692"/>
    </cofactor>
</comment>
<dbReference type="SUPFAM" id="SSF51905">
    <property type="entry name" value="FAD/NAD(P)-binding domain"/>
    <property type="match status" value="1"/>
</dbReference>
<dbReference type="PANTHER" id="PTHR43624">
    <property type="entry name" value="ELECTRON TRANSFER FLAVOPROTEIN-QUINONE OXIDOREDUCTASE YDIS-RELATED"/>
    <property type="match status" value="1"/>
</dbReference>
<comment type="caution">
    <text evidence="6">The sequence shown here is derived from an EMBL/GenBank/DDBJ whole genome shotgun (WGS) entry which is preliminary data.</text>
</comment>
<dbReference type="AlphaFoldDB" id="A0A401HA83"/>
<evidence type="ECO:0000256" key="4">
    <source>
        <dbReference type="ARBA" id="ARBA00023002"/>
    </source>
</evidence>
<dbReference type="InterPro" id="IPR006076">
    <property type="entry name" value="FAD-dep_OxRdtase"/>
</dbReference>
<dbReference type="Proteomes" id="UP000291213">
    <property type="component" value="Unassembled WGS sequence"/>
</dbReference>
<keyword evidence="3" id="KW-0274">FAD</keyword>
<dbReference type="GO" id="GO:0016491">
    <property type="term" value="F:oxidoreductase activity"/>
    <property type="evidence" value="ECO:0007669"/>
    <property type="project" value="UniProtKB-KW"/>
</dbReference>
<feature type="domain" description="FAD dependent oxidoreductase" evidence="5">
    <location>
        <begin position="110"/>
        <end position="338"/>
    </location>
</feature>
<keyword evidence="4" id="KW-0560">Oxidoreductase</keyword>
<evidence type="ECO:0000259" key="5">
    <source>
        <dbReference type="Pfam" id="PF01266"/>
    </source>
</evidence>
<dbReference type="Gene3D" id="3.50.50.60">
    <property type="entry name" value="FAD/NAD(P)-binding domain"/>
    <property type="match status" value="1"/>
</dbReference>
<evidence type="ECO:0000256" key="1">
    <source>
        <dbReference type="ARBA" id="ARBA00001974"/>
    </source>
</evidence>
<accession>A0A401HA83</accession>
<sequence>MEAMSSGIAEASYDVVVVGGGPGGLAAATVLARAGFKVLVLERGREPGAKSLFGGKVYAQPLRDVWPDLDKKAPIHRWVRVERFSLTSGDRVATIEYRLGRPVAFTTYLPELVKWMAGKAEEAGALVVDEVVVDDIVVKDGSVVGVRSGGDEVRAKVVVDAEGVNRMLLERLGLVDPPDPSRLALGVKEVIRLKPDEIEARFGLDKKEGLAWLIAGDITNWIPGGGFVYTMNDSVSVGIVLRVSSAVEAAEKGVIREHVSRMVERLRLHPYFKRFWTGGDIAEYGGRLAIEGGLGYMPRKLATNGLVVVGDAAGLLLNTGYTIRGVDFAAYSGKLAAETVIQALSKGDTSEATLRTYEEKLKASFVYKELVKHRGIEKVMRDPWFFKALPEIGVGVLARLFEADYEEPTIAEALLEAAREAGTPLPLAIAKLLGVAGEL</sequence>
<protein>
    <submittedName>
        <fullName evidence="6">FixC protein</fullName>
    </submittedName>
</protein>
<dbReference type="Pfam" id="PF01266">
    <property type="entry name" value="DAO"/>
    <property type="match status" value="1"/>
</dbReference>